<dbReference type="Proteomes" id="UP000275024">
    <property type="component" value="Unassembled WGS sequence"/>
</dbReference>
<keyword evidence="3 6" id="KW-1133">Transmembrane helix</keyword>
<keyword evidence="10" id="KW-1185">Reference proteome</keyword>
<dbReference type="OrthoDB" id="5241565at2"/>
<comment type="caution">
    <text evidence="8">The sequence shown here is derived from an EMBL/GenBank/DDBJ whole genome shotgun (WGS) entry which is preliminary data.</text>
</comment>
<feature type="domain" description="Inositolphosphotransferase Aur1/Ipt1" evidence="7">
    <location>
        <begin position="42"/>
        <end position="230"/>
    </location>
</feature>
<gene>
    <name evidence="9" type="ORF">D7318_15080</name>
    <name evidence="8" type="ORF">D7319_13475</name>
</gene>
<dbReference type="InterPro" id="IPR052185">
    <property type="entry name" value="IPC_Synthase-Related"/>
</dbReference>
<feature type="region of interest" description="Disordered" evidence="5">
    <location>
        <begin position="246"/>
        <end position="298"/>
    </location>
</feature>
<dbReference type="CDD" id="cd03386">
    <property type="entry name" value="PAP2_Aur1_like"/>
    <property type="match status" value="1"/>
</dbReference>
<dbReference type="InterPro" id="IPR026841">
    <property type="entry name" value="Aur1/Ipt1"/>
</dbReference>
<evidence type="ECO:0000256" key="1">
    <source>
        <dbReference type="ARBA" id="ARBA00004141"/>
    </source>
</evidence>
<evidence type="ECO:0000256" key="4">
    <source>
        <dbReference type="ARBA" id="ARBA00023136"/>
    </source>
</evidence>
<proteinExistence type="predicted"/>
<name>A0A3A9WS42_9ACTN</name>
<feature type="transmembrane region" description="Helical" evidence="6">
    <location>
        <begin position="164"/>
        <end position="183"/>
    </location>
</feature>
<evidence type="ECO:0000313" key="8">
    <source>
        <dbReference type="EMBL" id="RKN08947.1"/>
    </source>
</evidence>
<feature type="transmembrane region" description="Helical" evidence="6">
    <location>
        <begin position="190"/>
        <end position="208"/>
    </location>
</feature>
<evidence type="ECO:0000256" key="6">
    <source>
        <dbReference type="SAM" id="Phobius"/>
    </source>
</evidence>
<dbReference type="EMBL" id="RBDX01000009">
    <property type="protein sequence ID" value="RKN08947.1"/>
    <property type="molecule type" value="Genomic_DNA"/>
</dbReference>
<accession>A0A3A9WS42</accession>
<keyword evidence="2 6" id="KW-0812">Transmembrane</keyword>
<dbReference type="EMBL" id="RBDY01000009">
    <property type="protein sequence ID" value="RKN22862.1"/>
    <property type="molecule type" value="Genomic_DNA"/>
</dbReference>
<dbReference type="Proteomes" id="UP000268652">
    <property type="component" value="Unassembled WGS sequence"/>
</dbReference>
<evidence type="ECO:0000259" key="7">
    <source>
        <dbReference type="Pfam" id="PF14378"/>
    </source>
</evidence>
<dbReference type="PANTHER" id="PTHR31310">
    <property type="match status" value="1"/>
</dbReference>
<protein>
    <submittedName>
        <fullName evidence="8">Phosphatase PAP2 family protein</fullName>
    </submittedName>
</protein>
<dbReference type="Pfam" id="PF14378">
    <property type="entry name" value="PAP2_3"/>
    <property type="match status" value="1"/>
</dbReference>
<dbReference type="GO" id="GO:0016020">
    <property type="term" value="C:membrane"/>
    <property type="evidence" value="ECO:0007669"/>
    <property type="project" value="UniProtKB-SubCell"/>
</dbReference>
<evidence type="ECO:0000256" key="3">
    <source>
        <dbReference type="ARBA" id="ARBA00022989"/>
    </source>
</evidence>
<comment type="subcellular location">
    <subcellularLocation>
        <location evidence="1">Membrane</location>
        <topology evidence="1">Multi-pass membrane protein</topology>
    </subcellularLocation>
</comment>
<sequence>MSRDRPRWWTELLLIVVVYGAYSGARLLARGDVATAVDNGLAILRLESSLWLHPEDPLNELFTQEKWLGVPSSFAYASLHYIVTPAVLLWLYRRRPLHYRLMRTWLLASTVLGLVGFTLMPTSPPRLLPGDYGFVDSLAQYAGYGWWADDASAPSGMGDFTNQYAAMPSLHVGWSLWCGVALWHYGRRTPLVRALAVGYPLMTTIVVMGTGNHYFLDAVAGAAVMTAGLLLVRPLLRAGDRIRGALGASGPEPGTEHDSLSAPPRQRRWTRSGRGPGRPDAAARHNGRSVRRELASPS</sequence>
<feature type="transmembrane region" description="Helical" evidence="6">
    <location>
        <begin position="214"/>
        <end position="236"/>
    </location>
</feature>
<evidence type="ECO:0000256" key="5">
    <source>
        <dbReference type="SAM" id="MobiDB-lite"/>
    </source>
</evidence>
<dbReference type="PANTHER" id="PTHR31310:SF7">
    <property type="entry name" value="PA-PHOSPHATASE RELATED-FAMILY PROTEIN DDB_G0268928"/>
    <property type="match status" value="1"/>
</dbReference>
<dbReference type="AlphaFoldDB" id="A0A3A9WS42"/>
<reference evidence="10 11" key="1">
    <citation type="submission" date="2018-09" db="EMBL/GenBank/DDBJ databases">
        <title>Streptomyces sp. nov. DS1-2, an endophytic actinomycete isolated from roots of Dendrobium scabrilingue.</title>
        <authorList>
            <person name="Kuncharoen N."/>
            <person name="Kudo T."/>
            <person name="Ohkuma M."/>
            <person name="Yuki M."/>
            <person name="Tanasupawat S."/>
        </authorList>
    </citation>
    <scope>NUCLEOTIDE SEQUENCE [LARGE SCALE GENOMIC DNA]</scope>
    <source>
        <strain evidence="8 11">AZ1-7</strain>
        <strain evidence="9 10">DS1-2</strain>
    </source>
</reference>
<feature type="transmembrane region" description="Helical" evidence="6">
    <location>
        <begin position="12"/>
        <end position="29"/>
    </location>
</feature>
<evidence type="ECO:0000313" key="10">
    <source>
        <dbReference type="Proteomes" id="UP000268652"/>
    </source>
</evidence>
<organism evidence="8 11">
    <name type="scientific">Streptomyces radicis</name>
    <dbReference type="NCBI Taxonomy" id="1750517"/>
    <lineage>
        <taxon>Bacteria</taxon>
        <taxon>Bacillati</taxon>
        <taxon>Actinomycetota</taxon>
        <taxon>Actinomycetes</taxon>
        <taxon>Kitasatosporales</taxon>
        <taxon>Streptomycetaceae</taxon>
        <taxon>Streptomyces</taxon>
    </lineage>
</organism>
<evidence type="ECO:0000313" key="11">
    <source>
        <dbReference type="Proteomes" id="UP000275024"/>
    </source>
</evidence>
<evidence type="ECO:0000256" key="2">
    <source>
        <dbReference type="ARBA" id="ARBA00022692"/>
    </source>
</evidence>
<feature type="transmembrane region" description="Helical" evidence="6">
    <location>
        <begin position="104"/>
        <end position="122"/>
    </location>
</feature>
<keyword evidence="4 6" id="KW-0472">Membrane</keyword>
<dbReference type="RefSeq" id="WP_120697596.1">
    <property type="nucleotide sequence ID" value="NZ_RBDX01000009.1"/>
</dbReference>
<evidence type="ECO:0000313" key="9">
    <source>
        <dbReference type="EMBL" id="RKN22862.1"/>
    </source>
</evidence>
<feature type="transmembrane region" description="Helical" evidence="6">
    <location>
        <begin position="74"/>
        <end position="92"/>
    </location>
</feature>